<dbReference type="EMBL" id="JBBWRZ010000006">
    <property type="protein sequence ID" value="KAK8233847.1"/>
    <property type="molecule type" value="Genomic_DNA"/>
</dbReference>
<dbReference type="InterPro" id="IPR038883">
    <property type="entry name" value="AN11006-like"/>
</dbReference>
<reference evidence="2 3" key="1">
    <citation type="submission" date="2024-04" db="EMBL/GenBank/DDBJ databases">
        <title>Phyllosticta paracitricarpa is synonymous to the EU quarantine fungus P. citricarpa based on phylogenomic analyses.</title>
        <authorList>
            <consortium name="Lawrence Berkeley National Laboratory"/>
            <person name="Van Ingen-Buijs V.A."/>
            <person name="Van Westerhoven A.C."/>
            <person name="Haridas S."/>
            <person name="Skiadas P."/>
            <person name="Martin F."/>
            <person name="Groenewald J.Z."/>
            <person name="Crous P.W."/>
            <person name="Seidl M.F."/>
        </authorList>
    </citation>
    <scope>NUCLEOTIDE SEQUENCE [LARGE SCALE GENOMIC DNA]</scope>
    <source>
        <strain evidence="2 3">CBS 123374</strain>
    </source>
</reference>
<keyword evidence="1" id="KW-0812">Transmembrane</keyword>
<keyword evidence="1" id="KW-1133">Transmembrane helix</keyword>
<dbReference type="PANTHER" id="PTHR42085">
    <property type="entry name" value="F-BOX DOMAIN-CONTAINING PROTEIN"/>
    <property type="match status" value="1"/>
</dbReference>
<accession>A0ABR1YNR3</accession>
<evidence type="ECO:0000313" key="2">
    <source>
        <dbReference type="EMBL" id="KAK8233847.1"/>
    </source>
</evidence>
<proteinExistence type="predicted"/>
<evidence type="ECO:0000256" key="1">
    <source>
        <dbReference type="SAM" id="Phobius"/>
    </source>
</evidence>
<gene>
    <name evidence="2" type="ORF">HDK90DRAFT_279652</name>
</gene>
<name>A0ABR1YNR3_9PEZI</name>
<evidence type="ECO:0000313" key="3">
    <source>
        <dbReference type="Proteomes" id="UP001492380"/>
    </source>
</evidence>
<comment type="caution">
    <text evidence="2">The sequence shown here is derived from an EMBL/GenBank/DDBJ whole genome shotgun (WGS) entry which is preliminary data.</text>
</comment>
<dbReference type="PANTHER" id="PTHR42085:SF1">
    <property type="entry name" value="F-BOX DOMAIN-CONTAINING PROTEIN"/>
    <property type="match status" value="1"/>
</dbReference>
<sequence>MPTLATIIRALPATWPLPLWTLIGAVILSLPLLLAIRYKNRRLGTSSSQVSLFSLPVEIREMIYEELIDAECTPTFPAAAPRPQPRLRFSWLQRKKPSFTKYGILLANRSINQEFTRVLSKKATYVLKVDSSNERTGSLWPLDEDTMSKLRNCEVRIIATSSMLGSRDPRAMPRRWELRERVCDVLSAMKKVDSLRLHVHAVPDRIWNPLWLWSQVSQQFKCIDSPTFTEITFGLESWTLGENCLKRDADGRWKWRCQAGDHVVMDDPEGWQPIREFCAALYWECQVCQQRAAS</sequence>
<dbReference type="Proteomes" id="UP001492380">
    <property type="component" value="Unassembled WGS sequence"/>
</dbReference>
<keyword evidence="3" id="KW-1185">Reference proteome</keyword>
<protein>
    <submittedName>
        <fullName evidence="2">Uncharacterized protein</fullName>
    </submittedName>
</protein>
<feature type="transmembrane region" description="Helical" evidence="1">
    <location>
        <begin position="17"/>
        <end position="36"/>
    </location>
</feature>
<organism evidence="2 3">
    <name type="scientific">Phyllosticta capitalensis</name>
    <dbReference type="NCBI Taxonomy" id="121624"/>
    <lineage>
        <taxon>Eukaryota</taxon>
        <taxon>Fungi</taxon>
        <taxon>Dikarya</taxon>
        <taxon>Ascomycota</taxon>
        <taxon>Pezizomycotina</taxon>
        <taxon>Dothideomycetes</taxon>
        <taxon>Dothideomycetes incertae sedis</taxon>
        <taxon>Botryosphaeriales</taxon>
        <taxon>Phyllostictaceae</taxon>
        <taxon>Phyllosticta</taxon>
    </lineage>
</organism>
<keyword evidence="1" id="KW-0472">Membrane</keyword>